<reference evidence="1 2" key="1">
    <citation type="submission" date="2016-11" db="EMBL/GenBank/DDBJ databases">
        <authorList>
            <person name="Jaros S."/>
            <person name="Januszkiewicz K."/>
            <person name="Wedrychowicz H."/>
        </authorList>
    </citation>
    <scope>NUCLEOTIDE SEQUENCE [LARGE SCALE GENOMIC DNA]</scope>
    <source>
        <strain evidence="1 2">DSM 14809</strain>
    </source>
</reference>
<accession>A0A1M6L878</accession>
<dbReference type="EMBL" id="FQYQ01000039">
    <property type="protein sequence ID" value="SHJ67405.1"/>
    <property type="molecule type" value="Genomic_DNA"/>
</dbReference>
<dbReference type="Pfam" id="PF20069">
    <property type="entry name" value="DUF6465"/>
    <property type="match status" value="1"/>
</dbReference>
<dbReference type="AlphaFoldDB" id="A0A1M6L878"/>
<organism evidence="1 2">
    <name type="scientific">Pseudobutyrivibrio xylanivorans DSM 14809</name>
    <dbReference type="NCBI Taxonomy" id="1123012"/>
    <lineage>
        <taxon>Bacteria</taxon>
        <taxon>Bacillati</taxon>
        <taxon>Bacillota</taxon>
        <taxon>Clostridia</taxon>
        <taxon>Lachnospirales</taxon>
        <taxon>Lachnospiraceae</taxon>
        <taxon>Pseudobutyrivibrio</taxon>
    </lineage>
</organism>
<evidence type="ECO:0000313" key="1">
    <source>
        <dbReference type="EMBL" id="SHJ67405.1"/>
    </source>
</evidence>
<gene>
    <name evidence="1" type="ORF">SAMN02745725_03045</name>
</gene>
<dbReference type="Proteomes" id="UP000184185">
    <property type="component" value="Unassembled WGS sequence"/>
</dbReference>
<dbReference type="InterPro" id="IPR046313">
    <property type="entry name" value="DUF6465"/>
</dbReference>
<sequence>MAVKKTGTRKKSTSSKKAVKSSAVVQYGNIEFSEAACLKKAQSGFKKQFKGQELESINIYIKPEENKIYFVANTDCVGSVDL</sequence>
<proteinExistence type="predicted"/>
<evidence type="ECO:0000313" key="2">
    <source>
        <dbReference type="Proteomes" id="UP000184185"/>
    </source>
</evidence>
<keyword evidence="2" id="KW-1185">Reference proteome</keyword>
<dbReference type="RefSeq" id="WP_072919561.1">
    <property type="nucleotide sequence ID" value="NZ_FQYQ01000039.1"/>
</dbReference>
<name>A0A1M6L878_PSEXY</name>
<protein>
    <submittedName>
        <fullName evidence="1">Uncharacterized protein</fullName>
    </submittedName>
</protein>
<dbReference type="OrthoDB" id="1711086at2"/>